<reference evidence="2 3" key="1">
    <citation type="journal article" date="2018" name="Gigascience">
        <title>Genomes of trombidid mites reveal novel predicted allergens and laterally-transferred genes associated with secondary metabolism.</title>
        <authorList>
            <person name="Dong X."/>
            <person name="Chaisiri K."/>
            <person name="Xia D."/>
            <person name="Armstrong S.D."/>
            <person name="Fang Y."/>
            <person name="Donnelly M.J."/>
            <person name="Kadowaki T."/>
            <person name="McGarry J.W."/>
            <person name="Darby A.C."/>
            <person name="Makepeace B.L."/>
        </authorList>
    </citation>
    <scope>NUCLEOTIDE SEQUENCE [LARGE SCALE GENOMIC DNA]</scope>
    <source>
        <strain evidence="2">UoL-WK</strain>
    </source>
</reference>
<dbReference type="Proteomes" id="UP000285301">
    <property type="component" value="Unassembled WGS sequence"/>
</dbReference>
<sequence length="286" mass="33294">MSVLSTDGTHPKPFTLQLLEDLYLTRRLSDVKFEFDGEFISAHRSILAASSPFFLSLLYEDETRRKFTLQASSKLFEIVLRFIYTSEVQIDDLTEHETLDLLCMCQTFQLPFLADIVSKRIDTIRINFENVNKLFQTAVDLHLSSFAEKCLQYIDLNSQIVINKSEVFALFSRQLVENIVGRDTFLAEEIDIFKALKCWSELNPLQDLSAVWPKIRLNLISIEDYLKYIQPTNLISEIQFLNSFKQEKKRRSSLDVNPIKLQLLYGFIFTVNAIQIQRHGHVEQKP</sequence>
<evidence type="ECO:0000313" key="3">
    <source>
        <dbReference type="Proteomes" id="UP000285301"/>
    </source>
</evidence>
<keyword evidence="3" id="KW-1185">Reference proteome</keyword>
<dbReference type="PANTHER" id="PTHR46306">
    <property type="entry name" value="BTB/POZ DOMAIN-CONTAINING PROTEIN 9"/>
    <property type="match status" value="1"/>
</dbReference>
<dbReference type="Pfam" id="PF00651">
    <property type="entry name" value="BTB"/>
    <property type="match status" value="1"/>
</dbReference>
<name>A0A3S3SLA2_9ACAR</name>
<dbReference type="Pfam" id="PF07707">
    <property type="entry name" value="BACK"/>
    <property type="match status" value="1"/>
</dbReference>
<dbReference type="Gene3D" id="3.30.710.10">
    <property type="entry name" value="Potassium Channel Kv1.1, Chain A"/>
    <property type="match status" value="1"/>
</dbReference>
<comment type="caution">
    <text evidence="2">The sequence shown here is derived from an EMBL/GenBank/DDBJ whole genome shotgun (WGS) entry which is preliminary data.</text>
</comment>
<evidence type="ECO:0000313" key="2">
    <source>
        <dbReference type="EMBL" id="RWS15654.1"/>
    </source>
</evidence>
<protein>
    <recommendedName>
        <fullName evidence="1">BTB domain-containing protein</fullName>
    </recommendedName>
</protein>
<dbReference type="PANTHER" id="PTHR46306:SF1">
    <property type="entry name" value="BTB_POZ DOMAIN-CONTAINING PROTEIN 9"/>
    <property type="match status" value="1"/>
</dbReference>
<dbReference type="GO" id="GO:0005737">
    <property type="term" value="C:cytoplasm"/>
    <property type="evidence" value="ECO:0007669"/>
    <property type="project" value="TreeGrafter"/>
</dbReference>
<organism evidence="2 3">
    <name type="scientific">Dinothrombium tinctorium</name>
    <dbReference type="NCBI Taxonomy" id="1965070"/>
    <lineage>
        <taxon>Eukaryota</taxon>
        <taxon>Metazoa</taxon>
        <taxon>Ecdysozoa</taxon>
        <taxon>Arthropoda</taxon>
        <taxon>Chelicerata</taxon>
        <taxon>Arachnida</taxon>
        <taxon>Acari</taxon>
        <taxon>Acariformes</taxon>
        <taxon>Trombidiformes</taxon>
        <taxon>Prostigmata</taxon>
        <taxon>Anystina</taxon>
        <taxon>Parasitengona</taxon>
        <taxon>Trombidioidea</taxon>
        <taxon>Trombidiidae</taxon>
        <taxon>Dinothrombium</taxon>
    </lineage>
</organism>
<dbReference type="EMBL" id="NCKU01000395">
    <property type="protein sequence ID" value="RWS15654.1"/>
    <property type="molecule type" value="Genomic_DNA"/>
</dbReference>
<dbReference type="SMART" id="SM00225">
    <property type="entry name" value="BTB"/>
    <property type="match status" value="1"/>
</dbReference>
<dbReference type="AlphaFoldDB" id="A0A3S3SLA2"/>
<dbReference type="Gene3D" id="1.25.40.420">
    <property type="match status" value="1"/>
</dbReference>
<dbReference type="InterPro" id="IPR011333">
    <property type="entry name" value="SKP1/BTB/POZ_sf"/>
</dbReference>
<dbReference type="SUPFAM" id="SSF54695">
    <property type="entry name" value="POZ domain"/>
    <property type="match status" value="1"/>
</dbReference>
<evidence type="ECO:0000259" key="1">
    <source>
        <dbReference type="PROSITE" id="PS50097"/>
    </source>
</evidence>
<accession>A0A3S3SLA2</accession>
<feature type="domain" description="BTB" evidence="1">
    <location>
        <begin position="29"/>
        <end position="92"/>
    </location>
</feature>
<dbReference type="InterPro" id="IPR000210">
    <property type="entry name" value="BTB/POZ_dom"/>
</dbReference>
<dbReference type="InterPro" id="IPR011705">
    <property type="entry name" value="BACK"/>
</dbReference>
<gene>
    <name evidence="2" type="ORF">B4U79_18946</name>
</gene>
<dbReference type="STRING" id="1965070.A0A3S3SLA2"/>
<proteinExistence type="predicted"/>
<dbReference type="SMART" id="SM00875">
    <property type="entry name" value="BACK"/>
    <property type="match status" value="1"/>
</dbReference>
<dbReference type="InterPro" id="IPR052407">
    <property type="entry name" value="BTB_POZ_domain_cont_9"/>
</dbReference>
<dbReference type="PROSITE" id="PS50097">
    <property type="entry name" value="BTB"/>
    <property type="match status" value="1"/>
</dbReference>